<dbReference type="AlphaFoldDB" id="A0A7X0VY19"/>
<keyword evidence="2" id="KW-1185">Reference proteome</keyword>
<dbReference type="EMBL" id="JACJVO010000020">
    <property type="protein sequence ID" value="MBB6732488.1"/>
    <property type="molecule type" value="Genomic_DNA"/>
</dbReference>
<gene>
    <name evidence="1" type="ORF">H7C18_16325</name>
</gene>
<name>A0A7X0VY19_9BACL</name>
<protein>
    <submittedName>
        <fullName evidence="1">Uncharacterized protein</fullName>
    </submittedName>
</protein>
<organism evidence="1 2">
    <name type="scientific">Cohnella zeiphila</name>
    <dbReference type="NCBI Taxonomy" id="2761120"/>
    <lineage>
        <taxon>Bacteria</taxon>
        <taxon>Bacillati</taxon>
        <taxon>Bacillota</taxon>
        <taxon>Bacilli</taxon>
        <taxon>Bacillales</taxon>
        <taxon>Paenibacillaceae</taxon>
        <taxon>Cohnella</taxon>
    </lineage>
</organism>
<comment type="caution">
    <text evidence="1">The sequence shown here is derived from an EMBL/GenBank/DDBJ whole genome shotgun (WGS) entry which is preliminary data.</text>
</comment>
<sequence length="53" mass="6279">MDDDTNRMFFCVKCAKLLPVDRAQMLFRTGFYRIEFPLGLCDGCLKERTFRLP</sequence>
<dbReference type="RefSeq" id="WP_185130149.1">
    <property type="nucleotide sequence ID" value="NZ_JACJVO010000020.1"/>
</dbReference>
<accession>A0A7X0VY19</accession>
<evidence type="ECO:0000313" key="1">
    <source>
        <dbReference type="EMBL" id="MBB6732488.1"/>
    </source>
</evidence>
<evidence type="ECO:0000313" key="2">
    <source>
        <dbReference type="Proteomes" id="UP000564644"/>
    </source>
</evidence>
<proteinExistence type="predicted"/>
<reference evidence="1 2" key="1">
    <citation type="submission" date="2020-08" db="EMBL/GenBank/DDBJ databases">
        <title>Cohnella phylogeny.</title>
        <authorList>
            <person name="Dunlap C."/>
        </authorList>
    </citation>
    <scope>NUCLEOTIDE SEQUENCE [LARGE SCALE GENOMIC DNA]</scope>
    <source>
        <strain evidence="1 2">CBP 2801</strain>
    </source>
</reference>
<dbReference type="Proteomes" id="UP000564644">
    <property type="component" value="Unassembled WGS sequence"/>
</dbReference>